<feature type="region of interest" description="Disordered" evidence="11">
    <location>
        <begin position="157"/>
        <end position="190"/>
    </location>
</feature>
<feature type="region of interest" description="Disordered" evidence="11">
    <location>
        <begin position="378"/>
        <end position="449"/>
    </location>
</feature>
<evidence type="ECO:0000256" key="3">
    <source>
        <dbReference type="ARBA" id="ARBA00022692"/>
    </source>
</evidence>
<dbReference type="GO" id="GO:0005789">
    <property type="term" value="C:endoplasmic reticulum membrane"/>
    <property type="evidence" value="ECO:0007669"/>
    <property type="project" value="UniProtKB-SubCell"/>
</dbReference>
<keyword evidence="4" id="KW-0256">Endoplasmic reticulum</keyword>
<comment type="similarity">
    <text evidence="9">Belongs to the SEC20 family.</text>
</comment>
<organism evidence="14 15">
    <name type="scientific">Cryoendolithus antarcticus</name>
    <dbReference type="NCBI Taxonomy" id="1507870"/>
    <lineage>
        <taxon>Eukaryota</taxon>
        <taxon>Fungi</taxon>
        <taxon>Dikarya</taxon>
        <taxon>Ascomycota</taxon>
        <taxon>Pezizomycotina</taxon>
        <taxon>Dothideomycetes</taxon>
        <taxon>Dothideomycetidae</taxon>
        <taxon>Cladosporiales</taxon>
        <taxon>Cladosporiaceae</taxon>
        <taxon>Cryoendolithus</taxon>
    </lineage>
</organism>
<feature type="transmembrane region" description="Helical" evidence="12">
    <location>
        <begin position="306"/>
        <end position="326"/>
    </location>
</feature>
<evidence type="ECO:0000313" key="14">
    <source>
        <dbReference type="EMBL" id="OQN97760.1"/>
    </source>
</evidence>
<dbReference type="OrthoDB" id="46868at2759"/>
<comment type="subcellular location">
    <subcellularLocation>
        <location evidence="1">Endoplasmic reticulum membrane</location>
        <topology evidence="1">Single-pass type IV membrane protein</topology>
    </subcellularLocation>
</comment>
<dbReference type="AlphaFoldDB" id="A0A1V8SFK3"/>
<evidence type="ECO:0000256" key="12">
    <source>
        <dbReference type="SAM" id="Phobius"/>
    </source>
</evidence>
<dbReference type="Pfam" id="PF03908">
    <property type="entry name" value="Sec20"/>
    <property type="match status" value="1"/>
</dbReference>
<dbReference type="InterPro" id="IPR005606">
    <property type="entry name" value="Sec20"/>
</dbReference>
<keyword evidence="3 12" id="KW-0812">Transmembrane</keyword>
<evidence type="ECO:0000256" key="6">
    <source>
        <dbReference type="ARBA" id="ARBA00022989"/>
    </source>
</evidence>
<dbReference type="GO" id="GO:0031201">
    <property type="term" value="C:SNARE complex"/>
    <property type="evidence" value="ECO:0007669"/>
    <property type="project" value="TreeGrafter"/>
</dbReference>
<evidence type="ECO:0000256" key="9">
    <source>
        <dbReference type="ARBA" id="ARBA00037934"/>
    </source>
</evidence>
<feature type="compositionally biased region" description="Basic and acidic residues" evidence="11">
    <location>
        <begin position="384"/>
        <end position="429"/>
    </location>
</feature>
<comment type="caution">
    <text evidence="14">The sequence shown here is derived from an EMBL/GenBank/DDBJ whole genome shotgun (WGS) entry which is preliminary data.</text>
</comment>
<accession>A0A1V8SFK3</accession>
<keyword evidence="6 12" id="KW-1133">Transmembrane helix</keyword>
<feature type="coiled-coil region" evidence="10">
    <location>
        <begin position="50"/>
        <end position="77"/>
    </location>
</feature>
<evidence type="ECO:0000256" key="10">
    <source>
        <dbReference type="SAM" id="Coils"/>
    </source>
</evidence>
<dbReference type="PANTHER" id="PTHR12825:SF0">
    <property type="entry name" value="VESICLE TRANSPORT PROTEIN SEC20"/>
    <property type="match status" value="1"/>
</dbReference>
<evidence type="ECO:0000256" key="2">
    <source>
        <dbReference type="ARBA" id="ARBA00022448"/>
    </source>
</evidence>
<evidence type="ECO:0000256" key="4">
    <source>
        <dbReference type="ARBA" id="ARBA00022824"/>
    </source>
</evidence>
<protein>
    <recommendedName>
        <fullName evidence="13">Sec20 C-terminal domain-containing protein</fullName>
    </recommendedName>
</protein>
<gene>
    <name evidence="14" type="ORF">B0A48_16081</name>
</gene>
<dbReference type="Proteomes" id="UP000192596">
    <property type="component" value="Unassembled WGS sequence"/>
</dbReference>
<evidence type="ECO:0000259" key="13">
    <source>
        <dbReference type="Pfam" id="PF03908"/>
    </source>
</evidence>
<dbReference type="GO" id="GO:0006890">
    <property type="term" value="P:retrograde vesicle-mediated transport, Golgi to endoplasmic reticulum"/>
    <property type="evidence" value="ECO:0007669"/>
    <property type="project" value="InterPro"/>
</dbReference>
<evidence type="ECO:0000256" key="8">
    <source>
        <dbReference type="ARBA" id="ARBA00023136"/>
    </source>
</evidence>
<feature type="region of interest" description="Disordered" evidence="11">
    <location>
        <begin position="80"/>
        <end position="101"/>
    </location>
</feature>
<keyword evidence="7 10" id="KW-0175">Coiled coil</keyword>
<dbReference type="InterPro" id="IPR056173">
    <property type="entry name" value="Sec20_C"/>
</dbReference>
<dbReference type="InParanoid" id="A0A1V8SFK3"/>
<dbReference type="STRING" id="1507870.A0A1V8SFK3"/>
<dbReference type="GO" id="GO:0005484">
    <property type="term" value="F:SNAP receptor activity"/>
    <property type="evidence" value="ECO:0007669"/>
    <property type="project" value="InterPro"/>
</dbReference>
<keyword evidence="2" id="KW-0813">Transport</keyword>
<evidence type="ECO:0000256" key="1">
    <source>
        <dbReference type="ARBA" id="ARBA00004163"/>
    </source>
</evidence>
<dbReference type="EMBL" id="NAJO01000051">
    <property type="protein sequence ID" value="OQN97760.1"/>
    <property type="molecule type" value="Genomic_DNA"/>
</dbReference>
<evidence type="ECO:0000256" key="5">
    <source>
        <dbReference type="ARBA" id="ARBA00022892"/>
    </source>
</evidence>
<reference evidence="15" key="1">
    <citation type="submission" date="2017-03" db="EMBL/GenBank/DDBJ databases">
        <title>Genomes of endolithic fungi from Antarctica.</title>
        <authorList>
            <person name="Coleine C."/>
            <person name="Masonjones S."/>
            <person name="Stajich J.E."/>
        </authorList>
    </citation>
    <scope>NUCLEOTIDE SEQUENCE [LARGE SCALE GENOMIC DNA]</scope>
    <source>
        <strain evidence="15">CCFEE 5527</strain>
    </source>
</reference>
<keyword evidence="8 12" id="KW-0472">Membrane</keyword>
<feature type="transmembrane region" description="Helical" evidence="12">
    <location>
        <begin position="267"/>
        <end position="285"/>
    </location>
</feature>
<name>A0A1V8SFK3_9PEZI</name>
<proteinExistence type="inferred from homology"/>
<dbReference type="PANTHER" id="PTHR12825">
    <property type="entry name" value="BNIP1-RELATED"/>
    <property type="match status" value="1"/>
</dbReference>
<feature type="domain" description="Sec20 C-terminal" evidence="13">
    <location>
        <begin position="198"/>
        <end position="288"/>
    </location>
</feature>
<keyword evidence="5" id="KW-0931">ER-Golgi transport</keyword>
<evidence type="ECO:0000256" key="11">
    <source>
        <dbReference type="SAM" id="MobiDB-lite"/>
    </source>
</evidence>
<evidence type="ECO:0000313" key="15">
    <source>
        <dbReference type="Proteomes" id="UP000192596"/>
    </source>
</evidence>
<keyword evidence="15" id="KW-1185">Reference proteome</keyword>
<evidence type="ECO:0000256" key="7">
    <source>
        <dbReference type="ARBA" id="ARBA00023054"/>
    </source>
</evidence>
<sequence length="449" mass="49017">MASTLQSHLQSLTSTLTQTTTLITRLQALSFQPGSESLSENPNSVRLELAQDIHDSLAQLDEDLELLRLELEDLTDSHGTGSAGFSGLAGRTRSGSVRRGSKAGEIERLQASVLKLGEDLKSARAGFRRAQIVAKKNAEAAKVQERELVFAELRKETAARDSSGASTPRESLFAHRSKGKAGRSGQQVRSGDDLLVTTSSDLTTSLRRTHALLETEVGRSHFATETLEQSTAALAELGDKYTDLGSVLGKSRELLSTLVRSQKSDTWYLETAFYLLCATLVWLIFRRLLYGPFIRLPLFFYRVGIFLLNWVLLKPLLLFCTVTGIITTTPYDPTSSALAYQSTTTRRPLIIQPSATEGVRQFIPGMADKLKSVGVPAGAGGGGAKRDKSGELSGKVSEEIGKMAAGEKEEVKRGDGTVLRERREDEKPNPRKKGFVDESSEEGKVRDEL</sequence>